<dbReference type="AlphaFoldDB" id="A0A100JPJ3"/>
<dbReference type="RefSeq" id="WP_059080969.1">
    <property type="nucleotide sequence ID" value="NZ_BCMM01000016.1"/>
</dbReference>
<reference evidence="2" key="3">
    <citation type="submission" date="2016-02" db="EMBL/GenBank/DDBJ databases">
        <title>Draft genome of pathogenic Streptomyces sp. in Japan.</title>
        <authorList>
            <person name="Tomihama T."/>
            <person name="Ikenaga M."/>
            <person name="Sakai M."/>
            <person name="Okubo T."/>
            <person name="Ikeda S."/>
        </authorList>
    </citation>
    <scope>NUCLEOTIDE SEQUENCE [LARGE SCALE GENOMIC DNA]</scope>
    <source>
        <strain evidence="2">S58</strain>
    </source>
</reference>
<reference evidence="2" key="1">
    <citation type="submission" date="2015-11" db="EMBL/GenBank/DDBJ databases">
        <authorList>
            <consortium name="Cross-ministerial Strategic Innovation Promotion Program (SIP) consortium"/>
            <person name="Tomihama T."/>
            <person name="Ikenaga M."/>
            <person name="Sakai M."/>
            <person name="Okubo T."/>
            <person name="Ikeda S."/>
        </authorList>
    </citation>
    <scope>NUCLEOTIDE SEQUENCE [LARGE SCALE GENOMIC DNA]</scope>
    <source>
        <strain evidence="2">S58</strain>
    </source>
</reference>
<reference evidence="1 2" key="2">
    <citation type="journal article" date="2016" name="Genome Announc.">
        <title>Draft Genome Sequences of Streptomyces scabiei S58, Streptomyces turgidiscabies T45, and Streptomyces acidiscabies a10, the Pathogens of Potato Common Scab, Isolated in Japan.</title>
        <authorList>
            <person name="Tomihama T."/>
            <person name="Nishi Y."/>
            <person name="Sakai M."/>
            <person name="Ikenaga M."/>
            <person name="Okubo T."/>
            <person name="Ikeda S."/>
        </authorList>
    </citation>
    <scope>NUCLEOTIDE SEQUENCE [LARGE SCALE GENOMIC DNA]</scope>
    <source>
        <strain evidence="1 2">S58</strain>
    </source>
</reference>
<proteinExistence type="predicted"/>
<accession>A0A100JPJ3</accession>
<dbReference type="EMBL" id="BCMM01000016">
    <property type="protein sequence ID" value="GAQ63341.1"/>
    <property type="molecule type" value="Genomic_DNA"/>
</dbReference>
<evidence type="ECO:0008006" key="3">
    <source>
        <dbReference type="Google" id="ProtNLM"/>
    </source>
</evidence>
<organism evidence="1 2">
    <name type="scientific">Streptomyces scabiei</name>
    <dbReference type="NCBI Taxonomy" id="1930"/>
    <lineage>
        <taxon>Bacteria</taxon>
        <taxon>Bacillati</taxon>
        <taxon>Actinomycetota</taxon>
        <taxon>Actinomycetes</taxon>
        <taxon>Kitasatosporales</taxon>
        <taxon>Streptomycetaceae</taxon>
        <taxon>Streptomyces</taxon>
    </lineage>
</organism>
<sequence length="91" mass="9763">MSEPAYGPGEGPTKSVSVSVHEGTIAALRSRVGRRGISAYVEAAIQRQIERDQLDELIAANEELHGPLTQEEIDAAEREMFGSGRGDRAVA</sequence>
<protein>
    <recommendedName>
        <fullName evidence="3">CopG family transcriptional regulator</fullName>
    </recommendedName>
</protein>
<dbReference type="OrthoDB" id="4267235at2"/>
<comment type="caution">
    <text evidence="1">The sequence shown here is derived from an EMBL/GenBank/DDBJ whole genome shotgun (WGS) entry which is preliminary data.</text>
</comment>
<dbReference type="Proteomes" id="UP000067448">
    <property type="component" value="Unassembled WGS sequence"/>
</dbReference>
<evidence type="ECO:0000313" key="1">
    <source>
        <dbReference type="EMBL" id="GAQ63341.1"/>
    </source>
</evidence>
<gene>
    <name evidence="1" type="ORF">SsS58_03719</name>
</gene>
<name>A0A100JPJ3_STRSC</name>
<evidence type="ECO:0000313" key="2">
    <source>
        <dbReference type="Proteomes" id="UP000067448"/>
    </source>
</evidence>